<protein>
    <recommendedName>
        <fullName evidence="3">DinB-like domain-containing protein</fullName>
    </recommendedName>
</protein>
<dbReference type="AlphaFoldDB" id="A0A0F7FCD2"/>
<reference evidence="1 2" key="1">
    <citation type="submission" date="2015-03" db="EMBL/GenBank/DDBJ databases">
        <authorList>
            <person name="Abdul Halim M."/>
        </authorList>
    </citation>
    <scope>NUCLEOTIDE SEQUENCE [LARGE SCALE GENOMIC DNA]</scope>
    <source>
        <strain evidence="1 2">ATCC 35681</strain>
    </source>
</reference>
<reference evidence="1 2" key="2">
    <citation type="journal article" date="2016" name="Genome Announc.">
        <title>Genome Sequence of a Gram-Positive Diazotroph, Paenibacillus durus Type Strain ATCC 35681.</title>
        <authorList>
            <person name="Halim M.A."/>
            <person name="Rahman A.Y."/>
            <person name="Sim K.S."/>
            <person name="Yam H.C."/>
            <person name="Rahim A.A."/>
            <person name="Ghazali A.H."/>
            <person name="Najimudin N."/>
        </authorList>
    </citation>
    <scope>NUCLEOTIDE SEQUENCE [LARGE SCALE GENOMIC DNA]</scope>
    <source>
        <strain evidence="1 2">ATCC 35681</strain>
    </source>
</reference>
<dbReference type="Proteomes" id="UP000034189">
    <property type="component" value="Chromosome"/>
</dbReference>
<dbReference type="RefSeq" id="WP_025699382.1">
    <property type="nucleotide sequence ID" value="NZ_ASQQ01000674.1"/>
</dbReference>
<accession>A0A0F7FCD2</accession>
<evidence type="ECO:0000313" key="2">
    <source>
        <dbReference type="Proteomes" id="UP000034189"/>
    </source>
</evidence>
<dbReference type="Gene3D" id="1.20.120.450">
    <property type="entry name" value="dinb family like domain"/>
    <property type="match status" value="1"/>
</dbReference>
<dbReference type="OrthoDB" id="893570at2"/>
<dbReference type="InterPro" id="IPR007061">
    <property type="entry name" value="MST-like"/>
</dbReference>
<evidence type="ECO:0008006" key="3">
    <source>
        <dbReference type="Google" id="ProtNLM"/>
    </source>
</evidence>
<dbReference type="Pfam" id="PF04978">
    <property type="entry name" value="MST"/>
    <property type="match status" value="1"/>
</dbReference>
<dbReference type="SUPFAM" id="SSF109854">
    <property type="entry name" value="DinB/YfiT-like putative metalloenzymes"/>
    <property type="match status" value="1"/>
</dbReference>
<gene>
    <name evidence="1" type="ORF">VK70_19465</name>
</gene>
<dbReference type="EMBL" id="CP011114">
    <property type="protein sequence ID" value="AKG36454.1"/>
    <property type="molecule type" value="Genomic_DNA"/>
</dbReference>
<dbReference type="HOGENOM" id="CLU_129824_0_0_9"/>
<proteinExistence type="predicted"/>
<dbReference type="PATRIC" id="fig|1333534.5.peg.4278"/>
<dbReference type="InterPro" id="IPR034660">
    <property type="entry name" value="DinB/YfiT-like"/>
</dbReference>
<sequence>MTHIKSLIQNQDGWKWSINPSIPACLQPLVSNLDHCRILMYQSVEGLPAEYVWKRISPTTLSIGNILMHVCGSEHQWIGNKLGGITLERDRDLEMSATRGKDVAELLHAWSIVQAQSIDVLSQFNESDLDRLFTEDRLTIPFVLHYCAQHLAFHAGQLVLLRKWFEPSFQLYKDHV</sequence>
<evidence type="ECO:0000313" key="1">
    <source>
        <dbReference type="EMBL" id="AKG36454.1"/>
    </source>
</evidence>
<organism evidence="1 2">
    <name type="scientific">Paenibacillus durus ATCC 35681</name>
    <dbReference type="NCBI Taxonomy" id="1333534"/>
    <lineage>
        <taxon>Bacteria</taxon>
        <taxon>Bacillati</taxon>
        <taxon>Bacillota</taxon>
        <taxon>Bacilli</taxon>
        <taxon>Bacillales</taxon>
        <taxon>Paenibacillaceae</taxon>
        <taxon>Paenibacillus</taxon>
    </lineage>
</organism>
<name>A0A0F7FCD2_PAEDU</name>